<gene>
    <name evidence="4" type="ORF">RCA23_c08810</name>
</gene>
<dbReference type="KEGG" id="ptp:RCA23_c08810"/>
<proteinExistence type="predicted"/>
<protein>
    <submittedName>
        <fullName evidence="4">Hippurate hydrolase protein</fullName>
        <ecNumber evidence="4">3.5.1.32</ecNumber>
    </submittedName>
</protein>
<feature type="binding site" evidence="2">
    <location>
        <position position="133"/>
    </location>
    <ligand>
        <name>Mn(2+)</name>
        <dbReference type="ChEBI" id="CHEBI:29035"/>
        <label>2</label>
    </ligand>
</feature>
<dbReference type="PIRSF" id="PIRSF005962">
    <property type="entry name" value="Pept_M20D_amidohydro"/>
    <property type="match status" value="1"/>
</dbReference>
<dbReference type="GO" id="GO:0046872">
    <property type="term" value="F:metal ion binding"/>
    <property type="evidence" value="ECO:0007669"/>
    <property type="project" value="UniProtKB-KW"/>
</dbReference>
<dbReference type="Proteomes" id="UP000028680">
    <property type="component" value="Chromosome"/>
</dbReference>
<dbReference type="PANTHER" id="PTHR11014:SF169">
    <property type="entry name" value="CLAN MH, FAMILY M20, PEPTIDASE T-LIKE METALLOPEPTIDASE"/>
    <property type="match status" value="1"/>
</dbReference>
<dbReference type="SUPFAM" id="SSF55031">
    <property type="entry name" value="Bacterial exopeptidase dimerisation domain"/>
    <property type="match status" value="1"/>
</dbReference>
<dbReference type="Gene3D" id="3.40.630.10">
    <property type="entry name" value="Zn peptidases"/>
    <property type="match status" value="1"/>
</dbReference>
<feature type="binding site" evidence="2">
    <location>
        <position position="159"/>
    </location>
    <ligand>
        <name>Mn(2+)</name>
        <dbReference type="ChEBI" id="CHEBI:29035"/>
        <label>2</label>
    </ligand>
</feature>
<name>A0AAN0VHT2_9RHOB</name>
<comment type="cofactor">
    <cofactor evidence="2">
        <name>Mn(2+)</name>
        <dbReference type="ChEBI" id="CHEBI:29035"/>
    </cofactor>
    <text evidence="2">The Mn(2+) ion enhances activity.</text>
</comment>
<dbReference type="AlphaFoldDB" id="A0AAN0VHT2"/>
<dbReference type="PANTHER" id="PTHR11014">
    <property type="entry name" value="PEPTIDASE M20 FAMILY MEMBER"/>
    <property type="match status" value="1"/>
</dbReference>
<keyword evidence="2" id="KW-0464">Manganese</keyword>
<evidence type="ECO:0000313" key="5">
    <source>
        <dbReference type="Proteomes" id="UP000028680"/>
    </source>
</evidence>
<feature type="binding site" evidence="2">
    <location>
        <position position="354"/>
    </location>
    <ligand>
        <name>Mn(2+)</name>
        <dbReference type="ChEBI" id="CHEBI:29035"/>
        <label>2</label>
    </ligand>
</feature>
<evidence type="ECO:0000256" key="2">
    <source>
        <dbReference type="PIRSR" id="PIRSR005962-1"/>
    </source>
</evidence>
<dbReference type="Gene3D" id="3.30.70.360">
    <property type="match status" value="1"/>
</dbReference>
<dbReference type="Pfam" id="PF07687">
    <property type="entry name" value="M20_dimer"/>
    <property type="match status" value="1"/>
</dbReference>
<feature type="domain" description="Peptidase M20 dimerisation" evidence="3">
    <location>
        <begin position="180"/>
        <end position="274"/>
    </location>
</feature>
<accession>A0AAN0VHT2</accession>
<reference evidence="4 5" key="1">
    <citation type="journal article" date="2014" name="ISME J.">
        <title>Adaptation of an abundant Roseobacter RCA organism to pelagic systems revealed by genomic and transcriptomic analyses.</title>
        <authorList>
            <person name="Voget S."/>
            <person name="Wemheuer B."/>
            <person name="Brinkhoff T."/>
            <person name="Vollmers J."/>
            <person name="Dietrich S."/>
            <person name="Giebel H.A."/>
            <person name="Beardsley C."/>
            <person name="Sardemann C."/>
            <person name="Bakenhus I."/>
            <person name="Billerbeck S."/>
            <person name="Daniel R."/>
            <person name="Simon M."/>
        </authorList>
    </citation>
    <scope>NUCLEOTIDE SEQUENCE [LARGE SCALE GENOMIC DNA]</scope>
    <source>
        <strain evidence="4 5">RCA23</strain>
    </source>
</reference>
<sequence length="400" mass="42708">MLTNLDLTELTEFRRELHRHPELSGEEVETASKITAALRSMLPTRILTGLGGHGVAAVFDSGKAGPTVLFRAELDALPIEERNNIAWSSQTPGKSHVCGHDGHMTMLLGLGRMMSRQPVAQGRVILMFQPAEEDGSGAKAVVADPAYQEIQADWAFAIHIEPGRPFGYVSTCEGLINCASLGLKIRLAGKTAHAADPEDGVSPAQAIAKLIPSLDALGQGGPLDDDFRLVTITHVKIGEPSFGVAPGEGEVFATLRTTRDEGMESLETKARKQAITLAEEFGLSVDFEVCDNFAASINDPDAYAVATMAMKAIGIAYGDAGVPMRASEDFGVFGWDAKAAMLCLGPGEDYAALHNPDYDFPDDLIPIGCAIFERIARELLGTASDGTVRQNELEPFRAVS</sequence>
<dbReference type="SUPFAM" id="SSF53187">
    <property type="entry name" value="Zn-dependent exopeptidases"/>
    <property type="match status" value="1"/>
</dbReference>
<dbReference type="GO" id="GO:0047980">
    <property type="term" value="F:hippurate hydrolase activity"/>
    <property type="evidence" value="ECO:0007669"/>
    <property type="project" value="UniProtKB-EC"/>
</dbReference>
<dbReference type="Pfam" id="PF01546">
    <property type="entry name" value="Peptidase_M20"/>
    <property type="match status" value="1"/>
</dbReference>
<dbReference type="EC" id="3.5.1.32" evidence="4"/>
<dbReference type="InterPro" id="IPR036264">
    <property type="entry name" value="Bact_exopeptidase_dim_dom"/>
</dbReference>
<evidence type="ECO:0000313" key="4">
    <source>
        <dbReference type="EMBL" id="AII86437.1"/>
    </source>
</evidence>
<keyword evidence="2" id="KW-0479">Metal-binding</keyword>
<evidence type="ECO:0000259" key="3">
    <source>
        <dbReference type="Pfam" id="PF07687"/>
    </source>
</evidence>
<evidence type="ECO:0000256" key="1">
    <source>
        <dbReference type="ARBA" id="ARBA00022801"/>
    </source>
</evidence>
<feature type="binding site" evidence="2">
    <location>
        <position position="100"/>
    </location>
    <ligand>
        <name>Mn(2+)</name>
        <dbReference type="ChEBI" id="CHEBI:29035"/>
        <label>2</label>
    </ligand>
</feature>
<dbReference type="RefSeq" id="WP_052377036.1">
    <property type="nucleotide sequence ID" value="NZ_CP003984.1"/>
</dbReference>
<dbReference type="InterPro" id="IPR017439">
    <property type="entry name" value="Amidohydrolase"/>
</dbReference>
<keyword evidence="1 4" id="KW-0378">Hydrolase</keyword>
<dbReference type="NCBIfam" id="TIGR01891">
    <property type="entry name" value="amidohydrolases"/>
    <property type="match status" value="1"/>
</dbReference>
<organism evidence="4 5">
    <name type="scientific">Planktomarina temperata RCA23</name>
    <dbReference type="NCBI Taxonomy" id="666509"/>
    <lineage>
        <taxon>Bacteria</taxon>
        <taxon>Pseudomonadati</taxon>
        <taxon>Pseudomonadota</taxon>
        <taxon>Alphaproteobacteria</taxon>
        <taxon>Rhodobacterales</taxon>
        <taxon>Paracoccaceae</taxon>
        <taxon>Planktomarina</taxon>
    </lineage>
</organism>
<feature type="binding site" evidence="2">
    <location>
        <position position="98"/>
    </location>
    <ligand>
        <name>Mn(2+)</name>
        <dbReference type="ChEBI" id="CHEBI:29035"/>
        <label>2</label>
    </ligand>
</feature>
<dbReference type="InterPro" id="IPR002933">
    <property type="entry name" value="Peptidase_M20"/>
</dbReference>
<keyword evidence="5" id="KW-1185">Reference proteome</keyword>
<dbReference type="InterPro" id="IPR011650">
    <property type="entry name" value="Peptidase_M20_dimer"/>
</dbReference>
<dbReference type="EMBL" id="CP003984">
    <property type="protein sequence ID" value="AII86437.1"/>
    <property type="molecule type" value="Genomic_DNA"/>
</dbReference>